<keyword evidence="2" id="KW-0812">Transmembrane</keyword>
<dbReference type="EMBL" id="JACHIG010000012">
    <property type="protein sequence ID" value="MBB5034926.1"/>
    <property type="molecule type" value="Genomic_DNA"/>
</dbReference>
<protein>
    <submittedName>
        <fullName evidence="3">Uncharacterized protein</fullName>
    </submittedName>
</protein>
<evidence type="ECO:0000256" key="2">
    <source>
        <dbReference type="SAM" id="Phobius"/>
    </source>
</evidence>
<dbReference type="AlphaFoldDB" id="A0A7W8DMG6"/>
<sequence length="398" mass="43898">MDPTTEILESEDGSPSEVVGAHAPGARAVKTYRQPNRLVRLWRSIGGGSLTLSILFHVGLVVAAGFIVFASKVYEKQIDFLPGGGTQQGAKASAELAHKVQVKRQQKVQKSMPQQRLISTSIDAALTLPEAPPAMLDMPDFSSLAGGDKLGSTGFGTAGAGGGFGSGVGMGAMSGRAFKPLMMFGKELKDTRKIAVVMDVSRSMTKFLPLVAKELDKVAYGSPLVLYFGCGLVKPKEKIDDDINPVSSDKFRTFWQVWEGKTPLKISKEERKKLKYDPAKPMPLEAIYDMMSQRRNTWFVEFNGITYAWTALMSKEVMEADTIYWFADFMDKVESEQMEAVLKTLKKRKQKLYIHASREGRSFAQVRDELVIPSGGEVIQTQSEEPPKKKEKDKIAAQ</sequence>
<keyword evidence="2" id="KW-0472">Membrane</keyword>
<feature type="transmembrane region" description="Helical" evidence="2">
    <location>
        <begin position="50"/>
        <end position="70"/>
    </location>
</feature>
<evidence type="ECO:0000256" key="1">
    <source>
        <dbReference type="SAM" id="MobiDB-lite"/>
    </source>
</evidence>
<evidence type="ECO:0000313" key="3">
    <source>
        <dbReference type="EMBL" id="MBB5034926.1"/>
    </source>
</evidence>
<reference evidence="3 4" key="1">
    <citation type="submission" date="2020-08" db="EMBL/GenBank/DDBJ databases">
        <title>Genomic Encyclopedia of Type Strains, Phase IV (KMG-IV): sequencing the most valuable type-strain genomes for metagenomic binning, comparative biology and taxonomic classification.</title>
        <authorList>
            <person name="Goeker M."/>
        </authorList>
    </citation>
    <scope>NUCLEOTIDE SEQUENCE [LARGE SCALE GENOMIC DNA]</scope>
    <source>
        <strain evidence="3 4">DSM 12252</strain>
    </source>
</reference>
<evidence type="ECO:0000313" key="4">
    <source>
        <dbReference type="Proteomes" id="UP000590740"/>
    </source>
</evidence>
<dbReference type="Proteomes" id="UP000590740">
    <property type="component" value="Unassembled WGS sequence"/>
</dbReference>
<accession>A0A7W8DMG6</accession>
<keyword evidence="4" id="KW-1185">Reference proteome</keyword>
<keyword evidence="2" id="KW-1133">Transmembrane helix</keyword>
<organism evidence="3 4">
    <name type="scientific">Prosthecobacter vanneervenii</name>
    <dbReference type="NCBI Taxonomy" id="48466"/>
    <lineage>
        <taxon>Bacteria</taxon>
        <taxon>Pseudomonadati</taxon>
        <taxon>Verrucomicrobiota</taxon>
        <taxon>Verrucomicrobiia</taxon>
        <taxon>Verrucomicrobiales</taxon>
        <taxon>Verrucomicrobiaceae</taxon>
        <taxon>Prosthecobacter</taxon>
    </lineage>
</organism>
<proteinExistence type="predicted"/>
<feature type="region of interest" description="Disordered" evidence="1">
    <location>
        <begin position="1"/>
        <end position="20"/>
    </location>
</feature>
<name>A0A7W8DMG6_9BACT</name>
<comment type="caution">
    <text evidence="3">The sequence shown here is derived from an EMBL/GenBank/DDBJ whole genome shotgun (WGS) entry which is preliminary data.</text>
</comment>
<dbReference type="RefSeq" id="WP_184343201.1">
    <property type="nucleotide sequence ID" value="NZ_JACHIG010000012.1"/>
</dbReference>
<feature type="region of interest" description="Disordered" evidence="1">
    <location>
        <begin position="375"/>
        <end position="398"/>
    </location>
</feature>
<feature type="compositionally biased region" description="Basic and acidic residues" evidence="1">
    <location>
        <begin position="385"/>
        <end position="398"/>
    </location>
</feature>
<gene>
    <name evidence="3" type="ORF">HNQ65_004534</name>
</gene>